<sequence length="139" mass="16255">MNEEMLSLEKNQTWKLVPLPKNKRVVGSKWVFKRKESIPRVEAPRYKARLVAKGFIQVEGIDYNEIFPPVVKHCSIRVLMVIVNMYDLELEQMDVKTAFLHGELEETIYRQQPGGFVKYNSKVCLLKKSLYGLKQSPRQ</sequence>
<dbReference type="STRING" id="57577.A0A2K3MI34"/>
<reference evidence="2 3" key="1">
    <citation type="journal article" date="2014" name="Am. J. Bot.">
        <title>Genome assembly and annotation for red clover (Trifolium pratense; Fabaceae).</title>
        <authorList>
            <person name="Istvanek J."/>
            <person name="Jaros M."/>
            <person name="Krenek A."/>
            <person name="Repkova J."/>
        </authorList>
    </citation>
    <scope>NUCLEOTIDE SEQUENCE [LARGE SCALE GENOMIC DNA]</scope>
    <source>
        <strain evidence="3">cv. Tatra</strain>
        <tissue evidence="2">Young leaves</tissue>
    </source>
</reference>
<dbReference type="AlphaFoldDB" id="A0A2K3MI34"/>
<dbReference type="Pfam" id="PF07727">
    <property type="entry name" value="RVT_2"/>
    <property type="match status" value="1"/>
</dbReference>
<accession>A0A2K3MI34</accession>
<evidence type="ECO:0000313" key="2">
    <source>
        <dbReference type="EMBL" id="PNX90441.1"/>
    </source>
</evidence>
<feature type="domain" description="Reverse transcriptase Ty1/copia-type" evidence="1">
    <location>
        <begin position="11"/>
        <end position="138"/>
    </location>
</feature>
<dbReference type="InterPro" id="IPR043502">
    <property type="entry name" value="DNA/RNA_pol_sf"/>
</dbReference>
<evidence type="ECO:0000313" key="3">
    <source>
        <dbReference type="Proteomes" id="UP000236291"/>
    </source>
</evidence>
<dbReference type="EMBL" id="ASHM01062829">
    <property type="protein sequence ID" value="PNX90441.1"/>
    <property type="molecule type" value="Genomic_DNA"/>
</dbReference>
<dbReference type="SUPFAM" id="SSF56672">
    <property type="entry name" value="DNA/RNA polymerases"/>
    <property type="match status" value="1"/>
</dbReference>
<evidence type="ECO:0000259" key="1">
    <source>
        <dbReference type="Pfam" id="PF07727"/>
    </source>
</evidence>
<gene>
    <name evidence="2" type="ORF">L195_g046565</name>
</gene>
<dbReference type="InterPro" id="IPR013103">
    <property type="entry name" value="RVT_2"/>
</dbReference>
<dbReference type="Proteomes" id="UP000236291">
    <property type="component" value="Unassembled WGS sequence"/>
</dbReference>
<comment type="caution">
    <text evidence="2">The sequence shown here is derived from an EMBL/GenBank/DDBJ whole genome shotgun (WGS) entry which is preliminary data.</text>
</comment>
<protein>
    <submittedName>
        <fullName evidence="2">Copia-type polyprotein</fullName>
    </submittedName>
</protein>
<organism evidence="2 3">
    <name type="scientific">Trifolium pratense</name>
    <name type="common">Red clover</name>
    <dbReference type="NCBI Taxonomy" id="57577"/>
    <lineage>
        <taxon>Eukaryota</taxon>
        <taxon>Viridiplantae</taxon>
        <taxon>Streptophyta</taxon>
        <taxon>Embryophyta</taxon>
        <taxon>Tracheophyta</taxon>
        <taxon>Spermatophyta</taxon>
        <taxon>Magnoliopsida</taxon>
        <taxon>eudicotyledons</taxon>
        <taxon>Gunneridae</taxon>
        <taxon>Pentapetalae</taxon>
        <taxon>rosids</taxon>
        <taxon>fabids</taxon>
        <taxon>Fabales</taxon>
        <taxon>Fabaceae</taxon>
        <taxon>Papilionoideae</taxon>
        <taxon>50 kb inversion clade</taxon>
        <taxon>NPAAA clade</taxon>
        <taxon>Hologalegina</taxon>
        <taxon>IRL clade</taxon>
        <taxon>Trifolieae</taxon>
        <taxon>Trifolium</taxon>
    </lineage>
</organism>
<feature type="non-terminal residue" evidence="2">
    <location>
        <position position="139"/>
    </location>
</feature>
<name>A0A2K3MI34_TRIPR</name>
<proteinExistence type="predicted"/>
<reference evidence="2 3" key="2">
    <citation type="journal article" date="2017" name="Front. Plant Sci.">
        <title>Gene Classification and Mining of Molecular Markers Useful in Red Clover (Trifolium pratense) Breeding.</title>
        <authorList>
            <person name="Istvanek J."/>
            <person name="Dluhosova J."/>
            <person name="Dluhos P."/>
            <person name="Patkova L."/>
            <person name="Nedelnik J."/>
            <person name="Repkova J."/>
        </authorList>
    </citation>
    <scope>NUCLEOTIDE SEQUENCE [LARGE SCALE GENOMIC DNA]</scope>
    <source>
        <strain evidence="3">cv. Tatra</strain>
        <tissue evidence="2">Young leaves</tissue>
    </source>
</reference>